<evidence type="ECO:0000256" key="11">
    <source>
        <dbReference type="SAM" id="Phobius"/>
    </source>
</evidence>
<evidence type="ECO:0000259" key="13">
    <source>
        <dbReference type="PROSITE" id="PS50011"/>
    </source>
</evidence>
<dbReference type="Proteomes" id="UP000289340">
    <property type="component" value="Chromosome 17"/>
</dbReference>
<evidence type="ECO:0000313" key="15">
    <source>
        <dbReference type="Proteomes" id="UP000289340"/>
    </source>
</evidence>
<evidence type="ECO:0000256" key="3">
    <source>
        <dbReference type="ARBA" id="ARBA00022692"/>
    </source>
</evidence>
<keyword evidence="8 14" id="KW-0675">Receptor</keyword>
<dbReference type="SUPFAM" id="SSF56112">
    <property type="entry name" value="Protein kinase-like (PK-like)"/>
    <property type="match status" value="1"/>
</dbReference>
<dbReference type="InterPro" id="IPR051824">
    <property type="entry name" value="LRR_Rcpt-Like_S/T_Kinase"/>
</dbReference>
<dbReference type="GO" id="GO:0016020">
    <property type="term" value="C:membrane"/>
    <property type="evidence" value="ECO:0007669"/>
    <property type="project" value="UniProtKB-SubCell"/>
</dbReference>
<keyword evidence="4 12" id="KW-0732">Signal</keyword>
<dbReference type="Gene3D" id="1.10.510.10">
    <property type="entry name" value="Transferase(Phosphotransferase) domain 1"/>
    <property type="match status" value="1"/>
</dbReference>
<dbReference type="InterPro" id="IPR000719">
    <property type="entry name" value="Prot_kinase_dom"/>
</dbReference>
<dbReference type="Gene3D" id="3.80.10.10">
    <property type="entry name" value="Ribonuclease Inhibitor"/>
    <property type="match status" value="2"/>
</dbReference>
<dbReference type="AlphaFoldDB" id="A0A445G8S4"/>
<keyword evidence="2" id="KW-0433">Leucine-rich repeat</keyword>
<evidence type="ECO:0000256" key="7">
    <source>
        <dbReference type="ARBA" id="ARBA00023136"/>
    </source>
</evidence>
<evidence type="ECO:0000256" key="10">
    <source>
        <dbReference type="SAM" id="MobiDB-lite"/>
    </source>
</evidence>
<dbReference type="EMBL" id="QZWG01000017">
    <property type="protein sequence ID" value="RZB57541.1"/>
    <property type="molecule type" value="Genomic_DNA"/>
</dbReference>
<keyword evidence="14" id="KW-0418">Kinase</keyword>
<keyword evidence="6 11" id="KW-1133">Transmembrane helix</keyword>
<dbReference type="InterPro" id="IPR032675">
    <property type="entry name" value="LRR_dom_sf"/>
</dbReference>
<evidence type="ECO:0000256" key="12">
    <source>
        <dbReference type="SAM" id="SignalP"/>
    </source>
</evidence>
<feature type="region of interest" description="Disordered" evidence="10">
    <location>
        <begin position="760"/>
        <end position="784"/>
    </location>
</feature>
<dbReference type="InterPro" id="IPR001245">
    <property type="entry name" value="Ser-Thr/Tyr_kinase_cat_dom"/>
</dbReference>
<reference evidence="14 15" key="1">
    <citation type="submission" date="2018-09" db="EMBL/GenBank/DDBJ databases">
        <title>A high-quality reference genome of wild soybean provides a powerful tool to mine soybean genomes.</title>
        <authorList>
            <person name="Xie M."/>
            <person name="Chung C.Y.L."/>
            <person name="Li M.-W."/>
            <person name="Wong F.-L."/>
            <person name="Chan T.-F."/>
            <person name="Lam H.-M."/>
        </authorList>
    </citation>
    <scope>NUCLEOTIDE SEQUENCE [LARGE SCALE GENOMIC DNA]</scope>
    <source>
        <strain evidence="15">cv. W05</strain>
        <tissue evidence="14">Hypocotyl of etiolated seedlings</tissue>
    </source>
</reference>
<dbReference type="PANTHER" id="PTHR48006:SF84">
    <property type="entry name" value="REPEAT TRANSMEMBRANE PROTEIN KINASE, PUTATIVE, EXPRESSED-RELATED"/>
    <property type="match status" value="1"/>
</dbReference>
<feature type="compositionally biased region" description="Low complexity" evidence="10">
    <location>
        <begin position="760"/>
        <end position="775"/>
    </location>
</feature>
<keyword evidence="9" id="KW-0325">Glycoprotein</keyword>
<dbReference type="SMR" id="A0A445G8S4"/>
<dbReference type="Gene3D" id="3.30.200.20">
    <property type="entry name" value="Phosphorylase Kinase, domain 1"/>
    <property type="match status" value="1"/>
</dbReference>
<keyword evidence="5" id="KW-0677">Repeat</keyword>
<feature type="chain" id="PRO_5019477540" evidence="12">
    <location>
        <begin position="20"/>
        <end position="784"/>
    </location>
</feature>
<evidence type="ECO:0000256" key="6">
    <source>
        <dbReference type="ARBA" id="ARBA00022989"/>
    </source>
</evidence>
<evidence type="ECO:0000256" key="5">
    <source>
        <dbReference type="ARBA" id="ARBA00022737"/>
    </source>
</evidence>
<evidence type="ECO:0000256" key="8">
    <source>
        <dbReference type="ARBA" id="ARBA00023170"/>
    </source>
</evidence>
<dbReference type="FunFam" id="1.10.510.10:FF:000431">
    <property type="entry name" value="Putative inactive leucine-rich repeat receptor-like protein kinase"/>
    <property type="match status" value="1"/>
</dbReference>
<organism evidence="14 15">
    <name type="scientific">Glycine soja</name>
    <name type="common">Wild soybean</name>
    <dbReference type="NCBI Taxonomy" id="3848"/>
    <lineage>
        <taxon>Eukaryota</taxon>
        <taxon>Viridiplantae</taxon>
        <taxon>Streptophyta</taxon>
        <taxon>Embryophyta</taxon>
        <taxon>Tracheophyta</taxon>
        <taxon>Spermatophyta</taxon>
        <taxon>Magnoliopsida</taxon>
        <taxon>eudicotyledons</taxon>
        <taxon>Gunneridae</taxon>
        <taxon>Pentapetalae</taxon>
        <taxon>rosids</taxon>
        <taxon>fabids</taxon>
        <taxon>Fabales</taxon>
        <taxon>Fabaceae</taxon>
        <taxon>Papilionoideae</taxon>
        <taxon>50 kb inversion clade</taxon>
        <taxon>NPAAA clade</taxon>
        <taxon>indigoferoid/millettioid clade</taxon>
        <taxon>Phaseoleae</taxon>
        <taxon>Glycine</taxon>
        <taxon>Glycine subgen. Soja</taxon>
    </lineage>
</organism>
<accession>A0A445G8S4</accession>
<dbReference type="GO" id="GO:0005524">
    <property type="term" value="F:ATP binding"/>
    <property type="evidence" value="ECO:0007669"/>
    <property type="project" value="InterPro"/>
</dbReference>
<dbReference type="FunFam" id="3.30.200.20:FF:000285">
    <property type="entry name" value="Putative inactive leucine-rich repeat receptor-like protein kinase"/>
    <property type="match status" value="1"/>
</dbReference>
<dbReference type="PROSITE" id="PS50011">
    <property type="entry name" value="PROTEIN_KINASE_DOM"/>
    <property type="match status" value="1"/>
</dbReference>
<dbReference type="InterPro" id="IPR011009">
    <property type="entry name" value="Kinase-like_dom_sf"/>
</dbReference>
<comment type="caution">
    <text evidence="14">The sequence shown here is derived from an EMBL/GenBank/DDBJ whole genome shotgun (WGS) entry which is preliminary data.</text>
</comment>
<evidence type="ECO:0000256" key="4">
    <source>
        <dbReference type="ARBA" id="ARBA00022729"/>
    </source>
</evidence>
<feature type="signal peptide" evidence="12">
    <location>
        <begin position="1"/>
        <end position="19"/>
    </location>
</feature>
<keyword evidence="7 11" id="KW-0472">Membrane</keyword>
<evidence type="ECO:0000256" key="1">
    <source>
        <dbReference type="ARBA" id="ARBA00004479"/>
    </source>
</evidence>
<sequence>MGNRLYLSVFLVFVTVLLSIFHTEQLQSSDSKTLLRIQQQLNFPPVLSSWNKNTDFCSTDSTSSLTVVCYEGTITQLHIVGETRALLLPRNFSIDSFVRTLVRLPSLKVLTLVSLGIWGPLPGKIAHLSSLEIVNVSSNFLYGSIPLQFSLLSHLQTLILDDNMFSGHLPEWLDSFPALTVLSLKNNLFNSSLPDSLNSLENLRILSLSHNHFYGPVPDLGRLANLQVLELDDNAFGPRFPQLGDKLVTIVLRNNKFRSSIPDEVSSYYQLEKLDISANTFVGPFQLALLSLPSITYVNISGNKLTGMLFENLSCNPGLEAVDLSSNLLTGSLPKCLMSNSNDRTVLYARNCLETNQNQHALPFCHTEAIAVGIVPEGKKHKRVSKEVLSIGIVCGTFGGVAIVALLFFIIRRESVKSKIKNPPTKLISENAASGYTSKLISDARYISQTMKFGTVGLPPYRVFSLEEIVAATNNFDSASFMGEGSQGKMHRGQLKDGLLVAIRSVKMNRSYSTQDFMHNIEQISKYRHRHLVSVLGHCFECYLDDSSVSSIFVVFEYVPNGTLKSWISDGHYRKSLTWMQRIEATIGVAKGIQFLHTGIVPGVYSNNLKITDVLLDQNFVAKISSYDLPLLSYTRKVGQVNPSSGCRSPSIKKRVKHEDKSDVYDFGVILLELILGRTIKSRNVDTLKDLLQASITTNGEARRSIIDPAVRKACLDQSLKTMMEICVRCLVKEQAERPSIEDVLWNLQFAAQVQDAWRGDSQSSSSSDGSPISPLASRPLNFH</sequence>
<evidence type="ECO:0000256" key="2">
    <source>
        <dbReference type="ARBA" id="ARBA00022614"/>
    </source>
</evidence>
<keyword evidence="14" id="KW-0808">Transferase</keyword>
<feature type="domain" description="Protein kinase" evidence="13">
    <location>
        <begin position="476"/>
        <end position="750"/>
    </location>
</feature>
<keyword evidence="15" id="KW-1185">Reference proteome</keyword>
<dbReference type="Gramene" id="XM_028353353.1">
    <property type="protein sequence ID" value="XP_028209154.1"/>
    <property type="gene ID" value="LOC114392284"/>
</dbReference>
<dbReference type="Gramene" id="XM_028353351.1">
    <property type="protein sequence ID" value="XP_028209152.1"/>
    <property type="gene ID" value="LOC114392284"/>
</dbReference>
<dbReference type="SUPFAM" id="SSF52058">
    <property type="entry name" value="L domain-like"/>
    <property type="match status" value="1"/>
</dbReference>
<keyword evidence="3 11" id="KW-0812">Transmembrane</keyword>
<comment type="subcellular location">
    <subcellularLocation>
        <location evidence="1">Membrane</location>
        <topology evidence="1">Single-pass type I membrane protein</topology>
    </subcellularLocation>
</comment>
<name>A0A445G8S4_GLYSO</name>
<protein>
    <submittedName>
        <fullName evidence="14">Putative inactive leucine-rich repeat receptor-like protein kinase</fullName>
    </submittedName>
</protein>
<evidence type="ECO:0000313" key="14">
    <source>
        <dbReference type="EMBL" id="RZB57541.1"/>
    </source>
</evidence>
<dbReference type="GO" id="GO:0004672">
    <property type="term" value="F:protein kinase activity"/>
    <property type="evidence" value="ECO:0007669"/>
    <property type="project" value="InterPro"/>
</dbReference>
<gene>
    <name evidence="14" type="ORF">D0Y65_046288</name>
</gene>
<dbReference type="InterPro" id="IPR001611">
    <property type="entry name" value="Leu-rich_rpt"/>
</dbReference>
<evidence type="ECO:0000256" key="9">
    <source>
        <dbReference type="ARBA" id="ARBA00023180"/>
    </source>
</evidence>
<proteinExistence type="predicted"/>
<dbReference type="Gramene" id="XM_028353352.1">
    <property type="protein sequence ID" value="XP_028209153.1"/>
    <property type="gene ID" value="LOC114392284"/>
</dbReference>
<dbReference type="Pfam" id="PF07714">
    <property type="entry name" value="PK_Tyr_Ser-Thr"/>
    <property type="match status" value="1"/>
</dbReference>
<dbReference type="PANTHER" id="PTHR48006">
    <property type="entry name" value="LEUCINE-RICH REPEAT-CONTAINING PROTEIN DDB_G0281931-RELATED"/>
    <property type="match status" value="1"/>
</dbReference>
<feature type="transmembrane region" description="Helical" evidence="11">
    <location>
        <begin position="388"/>
        <end position="411"/>
    </location>
</feature>
<dbReference type="Pfam" id="PF13855">
    <property type="entry name" value="LRR_8"/>
    <property type="match status" value="1"/>
</dbReference>
<dbReference type="FunFam" id="3.80.10.10:FF:000155">
    <property type="entry name" value="Putative inactive leucine-rich repeat receptor-like protein kinase"/>
    <property type="match status" value="1"/>
</dbReference>